<keyword evidence="1" id="KW-0175">Coiled coil</keyword>
<accession>A0A8S3XUD6</accession>
<protein>
    <submittedName>
        <fullName evidence="2">(apollo) hypothetical protein</fullName>
    </submittedName>
</protein>
<organism evidence="2 3">
    <name type="scientific">Parnassius apollo</name>
    <name type="common">Apollo butterfly</name>
    <name type="synonym">Papilio apollo</name>
    <dbReference type="NCBI Taxonomy" id="110799"/>
    <lineage>
        <taxon>Eukaryota</taxon>
        <taxon>Metazoa</taxon>
        <taxon>Ecdysozoa</taxon>
        <taxon>Arthropoda</taxon>
        <taxon>Hexapoda</taxon>
        <taxon>Insecta</taxon>
        <taxon>Pterygota</taxon>
        <taxon>Neoptera</taxon>
        <taxon>Endopterygota</taxon>
        <taxon>Lepidoptera</taxon>
        <taxon>Glossata</taxon>
        <taxon>Ditrysia</taxon>
        <taxon>Papilionoidea</taxon>
        <taxon>Papilionidae</taxon>
        <taxon>Parnassiinae</taxon>
        <taxon>Parnassini</taxon>
        <taxon>Parnassius</taxon>
        <taxon>Parnassius</taxon>
    </lineage>
</organism>
<feature type="coiled-coil region" evidence="1">
    <location>
        <begin position="26"/>
        <end position="53"/>
    </location>
</feature>
<comment type="caution">
    <text evidence="2">The sequence shown here is derived from an EMBL/GenBank/DDBJ whole genome shotgun (WGS) entry which is preliminary data.</text>
</comment>
<evidence type="ECO:0000313" key="2">
    <source>
        <dbReference type="EMBL" id="CAG5043198.1"/>
    </source>
</evidence>
<sequence length="76" mass="8549">MPAKDLQKLIMEIRQFKEEMRATGTLAALTLRIDESDRKIEKLEGRVGLLEDRHADGSTSTDVGSLLDTIEQLNHV</sequence>
<gene>
    <name evidence="2" type="ORF">PAPOLLO_LOCUS22632</name>
</gene>
<dbReference type="EMBL" id="CAJQZP010001393">
    <property type="protein sequence ID" value="CAG5043198.1"/>
    <property type="molecule type" value="Genomic_DNA"/>
</dbReference>
<name>A0A8S3XUD6_PARAO</name>
<evidence type="ECO:0000313" key="3">
    <source>
        <dbReference type="Proteomes" id="UP000691718"/>
    </source>
</evidence>
<dbReference type="Proteomes" id="UP000691718">
    <property type="component" value="Unassembled WGS sequence"/>
</dbReference>
<dbReference type="OrthoDB" id="7477775at2759"/>
<proteinExistence type="predicted"/>
<evidence type="ECO:0000256" key="1">
    <source>
        <dbReference type="SAM" id="Coils"/>
    </source>
</evidence>
<dbReference type="AlphaFoldDB" id="A0A8S3XUD6"/>
<reference evidence="2" key="1">
    <citation type="submission" date="2021-04" db="EMBL/GenBank/DDBJ databases">
        <authorList>
            <person name="Tunstrom K."/>
        </authorList>
    </citation>
    <scope>NUCLEOTIDE SEQUENCE</scope>
</reference>
<keyword evidence="3" id="KW-1185">Reference proteome</keyword>